<dbReference type="OrthoDB" id="219137at2"/>
<keyword evidence="3" id="KW-0732">Signal</keyword>
<evidence type="ECO:0000256" key="1">
    <source>
        <dbReference type="SAM" id="MobiDB-lite"/>
    </source>
</evidence>
<dbReference type="KEGG" id="aagg:ETAA8_48420"/>
<name>A0A517YHK9_9BACT</name>
<evidence type="ECO:0000256" key="3">
    <source>
        <dbReference type="SAM" id="SignalP"/>
    </source>
</evidence>
<evidence type="ECO:0000313" key="4">
    <source>
        <dbReference type="EMBL" id="QDU29727.1"/>
    </source>
</evidence>
<reference evidence="4 5" key="1">
    <citation type="submission" date="2019-02" db="EMBL/GenBank/DDBJ databases">
        <title>Deep-cultivation of Planctomycetes and their phenomic and genomic characterization uncovers novel biology.</title>
        <authorList>
            <person name="Wiegand S."/>
            <person name="Jogler M."/>
            <person name="Boedeker C."/>
            <person name="Pinto D."/>
            <person name="Vollmers J."/>
            <person name="Rivas-Marin E."/>
            <person name="Kohn T."/>
            <person name="Peeters S.H."/>
            <person name="Heuer A."/>
            <person name="Rast P."/>
            <person name="Oberbeckmann S."/>
            <person name="Bunk B."/>
            <person name="Jeske O."/>
            <person name="Meyerdierks A."/>
            <person name="Storesund J.E."/>
            <person name="Kallscheuer N."/>
            <person name="Luecker S."/>
            <person name="Lage O.M."/>
            <person name="Pohl T."/>
            <person name="Merkel B.J."/>
            <person name="Hornburger P."/>
            <person name="Mueller R.-W."/>
            <person name="Bruemmer F."/>
            <person name="Labrenz M."/>
            <person name="Spormann A.M."/>
            <person name="Op den Camp H."/>
            <person name="Overmann J."/>
            <person name="Amann R."/>
            <person name="Jetten M.S.M."/>
            <person name="Mascher T."/>
            <person name="Medema M.H."/>
            <person name="Devos D.P."/>
            <person name="Kaster A.-K."/>
            <person name="Ovreas L."/>
            <person name="Rohde M."/>
            <person name="Galperin M.Y."/>
            <person name="Jogler C."/>
        </authorList>
    </citation>
    <scope>NUCLEOTIDE SEQUENCE [LARGE SCALE GENOMIC DNA]</scope>
    <source>
        <strain evidence="4 5">ETA_A8</strain>
    </source>
</reference>
<keyword evidence="2" id="KW-1133">Transmembrane helix</keyword>
<feature type="transmembrane region" description="Helical" evidence="2">
    <location>
        <begin position="1180"/>
        <end position="1203"/>
    </location>
</feature>
<feature type="compositionally biased region" description="Basic and acidic residues" evidence="1">
    <location>
        <begin position="31"/>
        <end position="110"/>
    </location>
</feature>
<feature type="chain" id="PRO_5021905238" evidence="3">
    <location>
        <begin position="30"/>
        <end position="1295"/>
    </location>
</feature>
<dbReference type="Proteomes" id="UP000315017">
    <property type="component" value="Chromosome"/>
</dbReference>
<feature type="signal peptide" evidence="3">
    <location>
        <begin position="1"/>
        <end position="29"/>
    </location>
</feature>
<accession>A0A517YHK9</accession>
<keyword evidence="5" id="KW-1185">Reference proteome</keyword>
<gene>
    <name evidence="4" type="ORF">ETAA8_48420</name>
</gene>
<dbReference type="EMBL" id="CP036274">
    <property type="protein sequence ID" value="QDU29727.1"/>
    <property type="molecule type" value="Genomic_DNA"/>
</dbReference>
<organism evidence="4 5">
    <name type="scientific">Anatilimnocola aggregata</name>
    <dbReference type="NCBI Taxonomy" id="2528021"/>
    <lineage>
        <taxon>Bacteria</taxon>
        <taxon>Pseudomonadati</taxon>
        <taxon>Planctomycetota</taxon>
        <taxon>Planctomycetia</taxon>
        <taxon>Pirellulales</taxon>
        <taxon>Pirellulaceae</taxon>
        <taxon>Anatilimnocola</taxon>
    </lineage>
</organism>
<evidence type="ECO:0000256" key="2">
    <source>
        <dbReference type="SAM" id="Phobius"/>
    </source>
</evidence>
<keyword evidence="2" id="KW-0472">Membrane</keyword>
<sequence length="1295" mass="143039" precursor="true">MKRILTQLRYPLAMAIVFAFLSGSLSSLARGQEKADDTVEKKDDKTEDTEAVKKAERQKAAEAKKAADDAKKAADEAKKAADDAKKAADEAKREEERRKTEEARIAREAKMKADAEEARIAREAKMKLEAEEAAARAALKALADRGDACLKVKISRTPDEVFRAVARMSAGGDKSLPDDERFQLYMHAGEWEKLHDLIVVYPGEQPARLHGKLVGELMWANPKAVLLPNDVLRIADASPVELNDKQTIAFGKLLAQTIAKNDSRSELMTLLRKGTKLLGGSDPEKRHAASRVLAAAEFWNEAKEFGLKESEIPELTAGIKPDAPTKFDPNFEPIVAKLHEGNLSKEDRDAAFNDLHAALLQATPSVVRNRLGQILKDSAHPELAWEVVALIGRKTARGQGDIDFAIRRSNLELQEAAVMLLAENKLLSSPPGPTFANLYARNWLAEAQQSYGIFPNWKKATPEGKEKYQHVTIEELLRAKPAGSWLAAVEPQLASSVKLMIGRLTLMSDNIERIVPQLAEISKRDKTTAAELGNAYLIRWAQLHDPSFTPEAMKQYKLDGHAIVLTRAEQDQSLRQLGAMLAALDPETRKLLDENMTVTAFDLCHSKAEIYTRDQIAQVFGPLENQSPTLLLSLLERMRFKLGAHWRNLAIQRDAATKRDNDDVFQLVNEGYAEAEKIATEWLAAHPDDWRTTCTAGSVLAEWAEFSYFQAVASDNDTDRFATYLKRSSAALDRFRAGAKAYAEYVPKASRTEFTLLPYRSWFYGLLGIANDSDINLRKGVTHESLVEISQAMKSLPNGAGGVHLQMFSTMVADNVKANVIAPQMKYRYLSSAVEITGRNATVYPAEEKVQYYESLLREIRLRSRVDGSAKIRQNGEFGVFVTLVHTADLAREAGGFGKYLQNETRRVVSGKTIVEQPLYRDRFEEALRLAIGDFFELKSIVFADPNAGSQPMVPDSAEVSVSAPTAADANTPSSDLKDWHETPLAYLHLVAKDATVDRVPPLEIELDFFDRDGKVVIPLPSNPLLIEIASDAPARRVATDIAITEIVDARELAEHKRLKMDVIATSHGLVPDLEELIDLQAYGLKVTNVDNREGLHVSELHSGDDGMYAKSERNWTVELDPSPLLQGATNKVEFKFPQPKNEAIAVTYRTYKDMDPVDAAAQVVLMEGKEAAAIAEPNYAAWIIGGLATLAIVGLAIAKVFWKKTDEADAGPPAFIAPRDATPFSVISLLHRIRTSPIAKLSDAQRAELQREIVTLEQAAFAVETSPRSKSDLQSLADRWINVALAGKSGAQAV</sequence>
<protein>
    <submittedName>
        <fullName evidence="4">Uncharacterized protein</fullName>
    </submittedName>
</protein>
<evidence type="ECO:0000313" key="5">
    <source>
        <dbReference type="Proteomes" id="UP000315017"/>
    </source>
</evidence>
<feature type="region of interest" description="Disordered" evidence="1">
    <location>
        <begin position="29"/>
        <end position="110"/>
    </location>
</feature>
<dbReference type="RefSeq" id="WP_145093991.1">
    <property type="nucleotide sequence ID" value="NZ_CP036274.1"/>
</dbReference>
<proteinExistence type="predicted"/>
<keyword evidence="2" id="KW-0812">Transmembrane</keyword>